<dbReference type="InterPro" id="IPR016181">
    <property type="entry name" value="Acyl_CoA_acyltransferase"/>
</dbReference>
<sequence>MKNISKSEPYYSCSEFQLIPIEKTDFEQWQTFRQTLYQPQPKDHEFFQQEMHKIDKHKDWFAGFIEIKCQHVGFFELSIRNVVDGCLRERVAYLEGLYIQPQ</sequence>
<name>A0A917CVA5_9GAMM</name>
<keyword evidence="2" id="KW-1185">Reference proteome</keyword>
<dbReference type="AlphaFoldDB" id="A0A917CVA5"/>
<gene>
    <name evidence="1" type="ORF">GCM10011365_20200</name>
</gene>
<protein>
    <submittedName>
        <fullName evidence="1">Uncharacterized protein</fullName>
    </submittedName>
</protein>
<dbReference type="EMBL" id="BMEO01000009">
    <property type="protein sequence ID" value="GGF98878.1"/>
    <property type="molecule type" value="Genomic_DNA"/>
</dbReference>
<comment type="caution">
    <text evidence="1">The sequence shown here is derived from an EMBL/GenBank/DDBJ whole genome shotgun (WGS) entry which is preliminary data.</text>
</comment>
<organism evidence="1 2">
    <name type="scientific">Marinicella pacifica</name>
    <dbReference type="NCBI Taxonomy" id="1171543"/>
    <lineage>
        <taxon>Bacteria</taxon>
        <taxon>Pseudomonadati</taxon>
        <taxon>Pseudomonadota</taxon>
        <taxon>Gammaproteobacteria</taxon>
        <taxon>Lysobacterales</taxon>
        <taxon>Marinicellaceae</taxon>
        <taxon>Marinicella</taxon>
    </lineage>
</organism>
<evidence type="ECO:0000313" key="2">
    <source>
        <dbReference type="Proteomes" id="UP000605253"/>
    </source>
</evidence>
<evidence type="ECO:0000313" key="1">
    <source>
        <dbReference type="EMBL" id="GGF98878.1"/>
    </source>
</evidence>
<dbReference type="Gene3D" id="3.40.630.30">
    <property type="match status" value="1"/>
</dbReference>
<dbReference type="RefSeq" id="WP_188365619.1">
    <property type="nucleotide sequence ID" value="NZ_BAABJF010000010.1"/>
</dbReference>
<reference evidence="1" key="1">
    <citation type="journal article" date="2014" name="Int. J. Syst. Evol. Microbiol.">
        <title>Complete genome sequence of Corynebacterium casei LMG S-19264T (=DSM 44701T), isolated from a smear-ripened cheese.</title>
        <authorList>
            <consortium name="US DOE Joint Genome Institute (JGI-PGF)"/>
            <person name="Walter F."/>
            <person name="Albersmeier A."/>
            <person name="Kalinowski J."/>
            <person name="Ruckert C."/>
        </authorList>
    </citation>
    <scope>NUCLEOTIDE SEQUENCE</scope>
    <source>
        <strain evidence="1">CGMCC 1.12181</strain>
    </source>
</reference>
<dbReference type="Proteomes" id="UP000605253">
    <property type="component" value="Unassembled WGS sequence"/>
</dbReference>
<reference evidence="1" key="2">
    <citation type="submission" date="2020-09" db="EMBL/GenBank/DDBJ databases">
        <authorList>
            <person name="Sun Q."/>
            <person name="Zhou Y."/>
        </authorList>
    </citation>
    <scope>NUCLEOTIDE SEQUENCE</scope>
    <source>
        <strain evidence="1">CGMCC 1.12181</strain>
    </source>
</reference>
<dbReference type="SUPFAM" id="SSF55729">
    <property type="entry name" value="Acyl-CoA N-acyltransferases (Nat)"/>
    <property type="match status" value="1"/>
</dbReference>
<accession>A0A917CVA5</accession>
<proteinExistence type="predicted"/>